<dbReference type="PROSITE" id="PS50893">
    <property type="entry name" value="ABC_TRANSPORTER_2"/>
    <property type="match status" value="1"/>
</dbReference>
<dbReference type="InterPro" id="IPR017871">
    <property type="entry name" value="ABC_transporter-like_CS"/>
</dbReference>
<dbReference type="GO" id="GO:0004553">
    <property type="term" value="F:hydrolase activity, hydrolyzing O-glycosyl compounds"/>
    <property type="evidence" value="ECO:0007669"/>
    <property type="project" value="InterPro"/>
</dbReference>
<sequence>MIREITTVIKTKNLTKTYVMGKIPVHALDGINIDIEEGELISIFGPSGSGKTTLLNMIGALDRLSSGSVFLAGKDISKMKNNELAKQRQKIGFVFQFYNLIPRFSALKNVEFSMNIQKIPKQERNTIARNLLDRVGLNSHINHKPGELSGGEQQRVAIARALAQDPKFLLMDEPTGNVDTKTRDVIMTLVQELNKEQDLTVIIVTHNPFIAKIANRILHIIDGKISDQLSIEEYERPMPSKMSIQKKQLKEKK</sequence>
<dbReference type="InterPro" id="IPR003593">
    <property type="entry name" value="AAA+_ATPase"/>
</dbReference>
<dbReference type="InterPro" id="IPR027417">
    <property type="entry name" value="P-loop_NTPase"/>
</dbReference>
<evidence type="ECO:0000313" key="6">
    <source>
        <dbReference type="EMBL" id="KKM73329.1"/>
    </source>
</evidence>
<proteinExistence type="inferred from homology"/>
<gene>
    <name evidence="6" type="ORF">LCGC14_1411570</name>
</gene>
<reference evidence="6" key="1">
    <citation type="journal article" date="2015" name="Nature">
        <title>Complex archaea that bridge the gap between prokaryotes and eukaryotes.</title>
        <authorList>
            <person name="Spang A."/>
            <person name="Saw J.H."/>
            <person name="Jorgensen S.L."/>
            <person name="Zaremba-Niedzwiedzka K."/>
            <person name="Martijn J."/>
            <person name="Lind A.E."/>
            <person name="van Eijk R."/>
            <person name="Schleper C."/>
            <person name="Guy L."/>
            <person name="Ettema T.J."/>
        </authorList>
    </citation>
    <scope>NUCLEOTIDE SEQUENCE</scope>
</reference>
<comment type="caution">
    <text evidence="6">The sequence shown here is derived from an EMBL/GenBank/DDBJ whole genome shotgun (WGS) entry which is preliminary data.</text>
</comment>
<dbReference type="GO" id="GO:0016887">
    <property type="term" value="F:ATP hydrolysis activity"/>
    <property type="evidence" value="ECO:0007669"/>
    <property type="project" value="InterPro"/>
</dbReference>
<dbReference type="PANTHER" id="PTHR42798">
    <property type="entry name" value="LIPOPROTEIN-RELEASING SYSTEM ATP-BINDING PROTEIN LOLD"/>
    <property type="match status" value="1"/>
</dbReference>
<dbReference type="GO" id="GO:0022857">
    <property type="term" value="F:transmembrane transporter activity"/>
    <property type="evidence" value="ECO:0007669"/>
    <property type="project" value="UniProtKB-ARBA"/>
</dbReference>
<dbReference type="InterPro" id="IPR001579">
    <property type="entry name" value="Glyco_hydro_18_chit_AS"/>
</dbReference>
<dbReference type="InterPro" id="IPR003439">
    <property type="entry name" value="ABC_transporter-like_ATP-bd"/>
</dbReference>
<dbReference type="Gene3D" id="3.40.50.300">
    <property type="entry name" value="P-loop containing nucleotide triphosphate hydrolases"/>
    <property type="match status" value="1"/>
</dbReference>
<dbReference type="CDD" id="cd03255">
    <property type="entry name" value="ABC_MJ0796_LolCDE_FtsE"/>
    <property type="match status" value="1"/>
</dbReference>
<dbReference type="InterPro" id="IPR017911">
    <property type="entry name" value="MacB-like_ATP-bd"/>
</dbReference>
<dbReference type="AlphaFoldDB" id="A0A0F9JU73"/>
<dbReference type="PROSITE" id="PS01095">
    <property type="entry name" value="GH18_1"/>
    <property type="match status" value="1"/>
</dbReference>
<dbReference type="GO" id="GO:0005524">
    <property type="term" value="F:ATP binding"/>
    <property type="evidence" value="ECO:0007669"/>
    <property type="project" value="UniProtKB-KW"/>
</dbReference>
<dbReference type="GO" id="GO:0098796">
    <property type="term" value="C:membrane protein complex"/>
    <property type="evidence" value="ECO:0007669"/>
    <property type="project" value="UniProtKB-ARBA"/>
</dbReference>
<accession>A0A0F9JU73</accession>
<keyword evidence="2" id="KW-0813">Transport</keyword>
<keyword evidence="4" id="KW-0067">ATP-binding</keyword>
<evidence type="ECO:0000256" key="1">
    <source>
        <dbReference type="ARBA" id="ARBA00005417"/>
    </source>
</evidence>
<comment type="similarity">
    <text evidence="1">Belongs to the ABC transporter superfamily.</text>
</comment>
<dbReference type="Pfam" id="PF00005">
    <property type="entry name" value="ABC_tran"/>
    <property type="match status" value="1"/>
</dbReference>
<keyword evidence="3" id="KW-0547">Nucleotide-binding</keyword>
<protein>
    <recommendedName>
        <fullName evidence="5">ABC transporter domain-containing protein</fullName>
    </recommendedName>
</protein>
<dbReference type="EMBL" id="LAZR01009317">
    <property type="protein sequence ID" value="KKM73329.1"/>
    <property type="molecule type" value="Genomic_DNA"/>
</dbReference>
<dbReference type="FunFam" id="3.40.50.300:FF:000032">
    <property type="entry name" value="Export ABC transporter ATP-binding protein"/>
    <property type="match status" value="1"/>
</dbReference>
<dbReference type="SMART" id="SM00382">
    <property type="entry name" value="AAA"/>
    <property type="match status" value="1"/>
</dbReference>
<organism evidence="6">
    <name type="scientific">marine sediment metagenome</name>
    <dbReference type="NCBI Taxonomy" id="412755"/>
    <lineage>
        <taxon>unclassified sequences</taxon>
        <taxon>metagenomes</taxon>
        <taxon>ecological metagenomes</taxon>
    </lineage>
</organism>
<evidence type="ECO:0000256" key="2">
    <source>
        <dbReference type="ARBA" id="ARBA00022448"/>
    </source>
</evidence>
<dbReference type="PROSITE" id="PS00211">
    <property type="entry name" value="ABC_TRANSPORTER_1"/>
    <property type="match status" value="1"/>
</dbReference>
<evidence type="ECO:0000256" key="3">
    <source>
        <dbReference type="ARBA" id="ARBA00022741"/>
    </source>
</evidence>
<dbReference type="GO" id="GO:0005975">
    <property type="term" value="P:carbohydrate metabolic process"/>
    <property type="evidence" value="ECO:0007669"/>
    <property type="project" value="InterPro"/>
</dbReference>
<dbReference type="SUPFAM" id="SSF52540">
    <property type="entry name" value="P-loop containing nucleoside triphosphate hydrolases"/>
    <property type="match status" value="1"/>
</dbReference>
<evidence type="ECO:0000256" key="4">
    <source>
        <dbReference type="ARBA" id="ARBA00022840"/>
    </source>
</evidence>
<name>A0A0F9JU73_9ZZZZ</name>
<feature type="domain" description="ABC transporter" evidence="5">
    <location>
        <begin position="9"/>
        <end position="247"/>
    </location>
</feature>
<dbReference type="PANTHER" id="PTHR42798:SF2">
    <property type="entry name" value="ABC TRANSPORTER ATP-BINDING PROTEIN MG467-RELATED"/>
    <property type="match status" value="1"/>
</dbReference>
<evidence type="ECO:0000259" key="5">
    <source>
        <dbReference type="PROSITE" id="PS50893"/>
    </source>
</evidence>